<dbReference type="GO" id="GO:0051607">
    <property type="term" value="P:defense response to virus"/>
    <property type="evidence" value="ECO:0007669"/>
    <property type="project" value="UniProtKB-KW"/>
</dbReference>
<proteinExistence type="predicted"/>
<dbReference type="GO" id="GO:0003723">
    <property type="term" value="F:RNA binding"/>
    <property type="evidence" value="ECO:0007669"/>
    <property type="project" value="InterPro"/>
</dbReference>
<evidence type="ECO:0000313" key="2">
    <source>
        <dbReference type="EMBL" id="GAT17962.1"/>
    </source>
</evidence>
<comment type="caution">
    <text evidence="2">The sequence shown here is derived from an EMBL/GenBank/DDBJ whole genome shotgun (WGS) entry which is preliminary data.</text>
</comment>
<dbReference type="EMBL" id="BCMG01000001">
    <property type="protein sequence ID" value="GAT17962.1"/>
    <property type="molecule type" value="Genomic_DNA"/>
</dbReference>
<reference evidence="2 3" key="1">
    <citation type="submission" date="2015-11" db="EMBL/GenBank/DDBJ databases">
        <title>Draft genome sequences of new species of the genus Lactobacillus isolated from orchardgrass silage.</title>
        <authorList>
            <person name="Tohno M."/>
            <person name="Tanizawa Y."/>
            <person name="Arita M."/>
        </authorList>
    </citation>
    <scope>NUCLEOTIDE SEQUENCE [LARGE SCALE GENOMIC DNA]</scope>
    <source>
        <strain evidence="2 3">IWT126</strain>
    </source>
</reference>
<keyword evidence="3" id="KW-1185">Reference proteome</keyword>
<dbReference type="STRING" id="1302250.GCA_001313225_00315"/>
<dbReference type="NCBIfam" id="TIGR02593">
    <property type="entry name" value="CRISPR_cas5"/>
    <property type="match status" value="1"/>
</dbReference>
<name>A0A1Z5H474_9LACO</name>
<dbReference type="InterPro" id="IPR021124">
    <property type="entry name" value="CRISPR-assoc_prot_Cas5"/>
</dbReference>
<evidence type="ECO:0000256" key="1">
    <source>
        <dbReference type="ARBA" id="ARBA00023118"/>
    </source>
</evidence>
<dbReference type="RefSeq" id="WP_089136061.1">
    <property type="nucleotide sequence ID" value="NZ_BCMG01000001.1"/>
</dbReference>
<keyword evidence="1" id="KW-0051">Antiviral defense</keyword>
<accession>A0A1Z5H474</accession>
<organism evidence="2 3">
    <name type="scientific">Secundilactobacillus silagei JCM 19001</name>
    <dbReference type="NCBI Taxonomy" id="1302250"/>
    <lineage>
        <taxon>Bacteria</taxon>
        <taxon>Bacillati</taxon>
        <taxon>Bacillota</taxon>
        <taxon>Bacilli</taxon>
        <taxon>Lactobacillales</taxon>
        <taxon>Lactobacillaceae</taxon>
        <taxon>Secundilactobacillus</taxon>
    </lineage>
</organism>
<dbReference type="Gene3D" id="3.30.70.2660">
    <property type="match status" value="1"/>
</dbReference>
<evidence type="ECO:0000313" key="3">
    <source>
        <dbReference type="Proteomes" id="UP000198402"/>
    </source>
</evidence>
<dbReference type="OrthoDB" id="3189549at2"/>
<dbReference type="InterPro" id="IPR010147">
    <property type="entry name" value="CRISPR-assoc_prot_CasD"/>
</dbReference>
<dbReference type="Proteomes" id="UP000198402">
    <property type="component" value="Unassembled WGS sequence"/>
</dbReference>
<dbReference type="GO" id="GO:0043571">
    <property type="term" value="P:maintenance of CRISPR repeat elements"/>
    <property type="evidence" value="ECO:0007669"/>
    <property type="project" value="InterPro"/>
</dbReference>
<dbReference type="Pfam" id="PF09704">
    <property type="entry name" value="Cas_Cas5d"/>
    <property type="match status" value="1"/>
</dbReference>
<gene>
    <name evidence="2" type="ORF">IWT126_00219</name>
</gene>
<protein>
    <submittedName>
        <fullName evidence="2">CRISPR-associated protein</fullName>
    </submittedName>
</protein>
<dbReference type="CDD" id="cd09756">
    <property type="entry name" value="Cas5_I-E"/>
    <property type="match status" value="1"/>
</dbReference>
<dbReference type="NCBIfam" id="TIGR01868">
    <property type="entry name" value="casD_Cas5e"/>
    <property type="match status" value="1"/>
</dbReference>
<sequence>MKTLTIRLTAPLQSYGNEATFARRTTSDHPSKSAVIGMVAAALGYRRDDQRISDLNKLTFAVRVDQPGRILEDFQTVEWKKDKRKVTYRDYLQDAVFVVALGSNDEALINQIDEALRYPRFQLFLGRRSNVPAGPLKIETFSDSNPVDALSTLKWQASEWYQKKKAAHSSFKAELFADAALIPNGREMMVKDRAESFDQRNRRFSFRAVTKKYVEFKTKTNIDVSHSEGGHDAMGAV</sequence>
<dbReference type="AlphaFoldDB" id="A0A1Z5H474"/>
<dbReference type="InterPro" id="IPR013422">
    <property type="entry name" value="CRISPR-assoc_prot_Cas5_N"/>
</dbReference>